<dbReference type="InterPro" id="IPR003661">
    <property type="entry name" value="HisK_dim/P_dom"/>
</dbReference>
<evidence type="ECO:0000256" key="4">
    <source>
        <dbReference type="ARBA" id="ARBA00022553"/>
    </source>
</evidence>
<reference evidence="12" key="1">
    <citation type="submission" date="2015-04" db="EMBL/GenBank/DDBJ databases">
        <title>Complete genome sequence of Microbacterium chocolatum SIT 101, a bacterium enantioselectively hydrolyzing mesomeric diesters.</title>
        <authorList>
            <person name="Li X."/>
            <person name="Xu Y."/>
        </authorList>
    </citation>
    <scope>NUCLEOTIDE SEQUENCE [LARGE SCALE GENOMIC DNA]</scope>
    <source>
        <strain evidence="12">SIT 101</strain>
    </source>
</reference>
<dbReference type="SMART" id="SM00388">
    <property type="entry name" value="HisKA"/>
    <property type="match status" value="1"/>
</dbReference>
<dbReference type="Pfam" id="PF02518">
    <property type="entry name" value="HATPase_c"/>
    <property type="match status" value="1"/>
</dbReference>
<dbReference type="GO" id="GO:0005886">
    <property type="term" value="C:plasma membrane"/>
    <property type="evidence" value="ECO:0007669"/>
    <property type="project" value="UniProtKB-SubCell"/>
</dbReference>
<evidence type="ECO:0000256" key="8">
    <source>
        <dbReference type="ARBA" id="ARBA00039401"/>
    </source>
</evidence>
<feature type="transmembrane region" description="Helical" evidence="10">
    <location>
        <begin position="109"/>
        <end position="131"/>
    </location>
</feature>
<organism evidence="12 13">
    <name type="scientific">Microbacterium aurantiacum</name>
    <dbReference type="NCBI Taxonomy" id="162393"/>
    <lineage>
        <taxon>Bacteria</taxon>
        <taxon>Bacillati</taxon>
        <taxon>Actinomycetota</taxon>
        <taxon>Actinomycetes</taxon>
        <taxon>Micrococcales</taxon>
        <taxon>Microbacteriaceae</taxon>
        <taxon>Microbacterium</taxon>
    </lineage>
</organism>
<proteinExistence type="predicted"/>
<dbReference type="GO" id="GO:0016036">
    <property type="term" value="P:cellular response to phosphate starvation"/>
    <property type="evidence" value="ECO:0007669"/>
    <property type="project" value="TreeGrafter"/>
</dbReference>
<dbReference type="SMART" id="SM00387">
    <property type="entry name" value="HATPase_c"/>
    <property type="match status" value="1"/>
</dbReference>
<dbReference type="SUPFAM" id="SSF55785">
    <property type="entry name" value="PYP-like sensor domain (PAS domain)"/>
    <property type="match status" value="1"/>
</dbReference>
<evidence type="ECO:0000256" key="3">
    <source>
        <dbReference type="ARBA" id="ARBA00012438"/>
    </source>
</evidence>
<dbReference type="EMBL" id="LAVO01000001">
    <property type="protein sequence ID" value="KOS11919.1"/>
    <property type="molecule type" value="Genomic_DNA"/>
</dbReference>
<dbReference type="InterPro" id="IPR005467">
    <property type="entry name" value="His_kinase_dom"/>
</dbReference>
<comment type="caution">
    <text evidence="12">The sequence shown here is derived from an EMBL/GenBank/DDBJ whole genome shotgun (WGS) entry which is preliminary data.</text>
</comment>
<dbReference type="Gene3D" id="1.10.287.130">
    <property type="match status" value="1"/>
</dbReference>
<evidence type="ECO:0000259" key="11">
    <source>
        <dbReference type="PROSITE" id="PS50109"/>
    </source>
</evidence>
<dbReference type="SUPFAM" id="SSF47384">
    <property type="entry name" value="Homodimeric domain of signal transducing histidine kinase"/>
    <property type="match status" value="1"/>
</dbReference>
<evidence type="ECO:0000256" key="7">
    <source>
        <dbReference type="ARBA" id="ARBA00023012"/>
    </source>
</evidence>
<comment type="subcellular location">
    <subcellularLocation>
        <location evidence="2">Cell membrane</location>
    </subcellularLocation>
</comment>
<keyword evidence="10" id="KW-0472">Membrane</keyword>
<dbReference type="AlphaFoldDB" id="A0A0M9VM62"/>
<evidence type="ECO:0000256" key="9">
    <source>
        <dbReference type="SAM" id="MobiDB-lite"/>
    </source>
</evidence>
<dbReference type="Gene3D" id="3.30.565.10">
    <property type="entry name" value="Histidine kinase-like ATPase, C-terminal domain"/>
    <property type="match status" value="1"/>
</dbReference>
<evidence type="ECO:0000313" key="12">
    <source>
        <dbReference type="EMBL" id="KOS11919.1"/>
    </source>
</evidence>
<name>A0A0M9VM62_9MICO</name>
<dbReference type="GO" id="GO:0000155">
    <property type="term" value="F:phosphorelay sensor kinase activity"/>
    <property type="evidence" value="ECO:0007669"/>
    <property type="project" value="InterPro"/>
</dbReference>
<keyword evidence="7" id="KW-0902">Two-component regulatory system</keyword>
<dbReference type="Pfam" id="PF00512">
    <property type="entry name" value="HisKA"/>
    <property type="match status" value="1"/>
</dbReference>
<dbReference type="CDD" id="cd00082">
    <property type="entry name" value="HisKA"/>
    <property type="match status" value="1"/>
</dbReference>
<dbReference type="InterPro" id="IPR003594">
    <property type="entry name" value="HATPase_dom"/>
</dbReference>
<evidence type="ECO:0000256" key="6">
    <source>
        <dbReference type="ARBA" id="ARBA00022777"/>
    </source>
</evidence>
<dbReference type="InterPro" id="IPR036890">
    <property type="entry name" value="HATPase_C_sf"/>
</dbReference>
<dbReference type="SUPFAM" id="SSF55874">
    <property type="entry name" value="ATPase domain of HSP90 chaperone/DNA topoisomerase II/histidine kinase"/>
    <property type="match status" value="1"/>
</dbReference>
<accession>A0A0M9VM62</accession>
<keyword evidence="6" id="KW-0418">Kinase</keyword>
<evidence type="ECO:0000256" key="1">
    <source>
        <dbReference type="ARBA" id="ARBA00000085"/>
    </source>
</evidence>
<feature type="domain" description="Histidine kinase" evidence="11">
    <location>
        <begin position="318"/>
        <end position="537"/>
    </location>
</feature>
<dbReference type="GO" id="GO:0004721">
    <property type="term" value="F:phosphoprotein phosphatase activity"/>
    <property type="evidence" value="ECO:0007669"/>
    <property type="project" value="TreeGrafter"/>
</dbReference>
<dbReference type="Gene3D" id="3.30.450.20">
    <property type="entry name" value="PAS domain"/>
    <property type="match status" value="1"/>
</dbReference>
<dbReference type="InterPro" id="IPR004358">
    <property type="entry name" value="Sig_transdc_His_kin-like_C"/>
</dbReference>
<feature type="transmembrane region" description="Helical" evidence="10">
    <location>
        <begin position="138"/>
        <end position="159"/>
    </location>
</feature>
<dbReference type="Proteomes" id="UP000037737">
    <property type="component" value="Unassembled WGS sequence"/>
</dbReference>
<feature type="transmembrane region" description="Helical" evidence="10">
    <location>
        <begin position="71"/>
        <end position="89"/>
    </location>
</feature>
<evidence type="ECO:0000256" key="5">
    <source>
        <dbReference type="ARBA" id="ARBA00022679"/>
    </source>
</evidence>
<evidence type="ECO:0000256" key="2">
    <source>
        <dbReference type="ARBA" id="ARBA00004236"/>
    </source>
</evidence>
<keyword evidence="4" id="KW-0597">Phosphoprotein</keyword>
<dbReference type="InterPro" id="IPR050351">
    <property type="entry name" value="BphY/WalK/GraS-like"/>
</dbReference>
<sequence>MSAPIQISGRTRSIWLTQLSLAGAVVVIALMVMVLAPALFGQPHFLVGTALVLALTTFTIGAPWARMPKNAVIAIPFLDAIAIGLLSYSTDLRLGFLWAFPVMWAGMHFRVPVLAAMLGVIGVLIGFDLFYGSASNTALRAFVVLSTLSFIGITAHLAMRQVRASRRLMVRQSRRLHATVERRSEQERRTNEILNVVDIGVARVTTSSSTLSINSTYARLYGIDPRDPEQPARSVEYSGYRGMPVPPSDRTLARARRGETFHDQRVWIYTIDGQWRTLSVTAKRLRSSAHEDETILLLVHDVTAVVQAQRDRERLAAIASHELRHPLTVMIGTAELALEDEAMSPKAVERFQKLLDASERMLEMTQQMLGPRSAVRSGTVVEDACPREETDLTPILVDSVASYEQAGHAKDVRVSLSTSGRLAAVVDGFRIRQVFDNLVSNAVKYTRAGGTVDVSAGREGDDVVISIADTGIGIAPEDLPRVLTPYFRTAEAKKTAGGTGLGLGITQEIVHAHDGVLSVDSVLGEGTVFTVRLPAPTDARGSEGTA</sequence>
<evidence type="ECO:0000313" key="13">
    <source>
        <dbReference type="Proteomes" id="UP000037737"/>
    </source>
</evidence>
<dbReference type="FunFam" id="3.30.565.10:FF:000006">
    <property type="entry name" value="Sensor histidine kinase WalK"/>
    <property type="match status" value="1"/>
</dbReference>
<feature type="region of interest" description="Disordered" evidence="9">
    <location>
        <begin position="229"/>
        <end position="249"/>
    </location>
</feature>
<keyword evidence="5" id="KW-0808">Transferase</keyword>
<keyword evidence="10" id="KW-1133">Transmembrane helix</keyword>
<evidence type="ECO:0000256" key="10">
    <source>
        <dbReference type="SAM" id="Phobius"/>
    </source>
</evidence>
<dbReference type="EC" id="2.7.13.3" evidence="3"/>
<keyword evidence="13" id="KW-1185">Reference proteome</keyword>
<feature type="transmembrane region" description="Helical" evidence="10">
    <location>
        <begin position="21"/>
        <end position="39"/>
    </location>
</feature>
<dbReference type="PROSITE" id="PS50109">
    <property type="entry name" value="HIS_KIN"/>
    <property type="match status" value="1"/>
</dbReference>
<dbReference type="PATRIC" id="fig|84292.3.peg.61"/>
<keyword evidence="10" id="KW-0812">Transmembrane</keyword>
<dbReference type="InterPro" id="IPR035965">
    <property type="entry name" value="PAS-like_dom_sf"/>
</dbReference>
<dbReference type="PANTHER" id="PTHR45453">
    <property type="entry name" value="PHOSPHATE REGULON SENSOR PROTEIN PHOR"/>
    <property type="match status" value="1"/>
</dbReference>
<feature type="transmembrane region" description="Helical" evidence="10">
    <location>
        <begin position="45"/>
        <end position="64"/>
    </location>
</feature>
<dbReference type="PRINTS" id="PR00344">
    <property type="entry name" value="BCTRLSENSOR"/>
</dbReference>
<dbReference type="InterPro" id="IPR036097">
    <property type="entry name" value="HisK_dim/P_sf"/>
</dbReference>
<dbReference type="PANTHER" id="PTHR45453:SF1">
    <property type="entry name" value="PHOSPHATE REGULON SENSOR PROTEIN PHOR"/>
    <property type="match status" value="1"/>
</dbReference>
<protein>
    <recommendedName>
        <fullName evidence="8">Sensor-like histidine kinase SenX3</fullName>
        <ecNumber evidence="3">2.7.13.3</ecNumber>
    </recommendedName>
</protein>
<gene>
    <name evidence="12" type="ORF">XI38_00275</name>
</gene>
<comment type="catalytic activity">
    <reaction evidence="1">
        <text>ATP + protein L-histidine = ADP + protein N-phospho-L-histidine.</text>
        <dbReference type="EC" id="2.7.13.3"/>
    </reaction>
</comment>